<proteinExistence type="predicted"/>
<dbReference type="Proteomes" id="UP000217784">
    <property type="component" value="Unassembled WGS sequence"/>
</dbReference>
<name>A0A2A2H8W1_METBR</name>
<dbReference type="AlphaFoldDB" id="A0A2A2H8W1"/>
<protein>
    <submittedName>
        <fullName evidence="1">Uncharacterized protein</fullName>
    </submittedName>
</protein>
<comment type="caution">
    <text evidence="1">The sequence shown here is derived from an EMBL/GenBank/DDBJ whole genome shotgun (WGS) entry which is preliminary data.</text>
</comment>
<dbReference type="RefSeq" id="WP_069583060.1">
    <property type="nucleotide sequence ID" value="NZ_LMVM01000002.1"/>
</dbReference>
<organism evidence="1 2">
    <name type="scientific">Methanobacterium bryantii</name>
    <dbReference type="NCBI Taxonomy" id="2161"/>
    <lineage>
        <taxon>Archaea</taxon>
        <taxon>Methanobacteriati</taxon>
        <taxon>Methanobacteriota</taxon>
        <taxon>Methanomada group</taxon>
        <taxon>Methanobacteria</taxon>
        <taxon>Methanobacteriales</taxon>
        <taxon>Methanobacteriaceae</taxon>
        <taxon>Methanobacterium</taxon>
    </lineage>
</organism>
<dbReference type="EMBL" id="LMVM01000002">
    <property type="protein sequence ID" value="PAV05714.1"/>
    <property type="molecule type" value="Genomic_DNA"/>
</dbReference>
<evidence type="ECO:0000313" key="2">
    <source>
        <dbReference type="Proteomes" id="UP000217784"/>
    </source>
</evidence>
<keyword evidence="2" id="KW-1185">Reference proteome</keyword>
<sequence>MAKEKTVRFNVSIPVSLYIDFKKAAIDQMFWRSVEEQIEFSNKYVQLSAMEALEMWVAVKHMDPKRIAKLNKIEIEEFGHIKDPKERHKTMWLQALDEFITNHSD</sequence>
<reference evidence="1 2" key="1">
    <citation type="journal article" date="2017" name="BMC Genomics">
        <title>Genomic analysis of methanogenic archaea reveals a shift towards energy conservation.</title>
        <authorList>
            <person name="Gilmore S.P."/>
            <person name="Henske J.K."/>
            <person name="Sexton J.A."/>
            <person name="Solomon K.V."/>
            <person name="Seppala S."/>
            <person name="Yoo J.I."/>
            <person name="Huyett L.M."/>
            <person name="Pressman A."/>
            <person name="Cogan J.Z."/>
            <person name="Kivenson V."/>
            <person name="Peng X."/>
            <person name="Tan Y."/>
            <person name="Valentine D.L."/>
            <person name="O'Malley M.A."/>
        </authorList>
    </citation>
    <scope>NUCLEOTIDE SEQUENCE [LARGE SCALE GENOMIC DNA]</scope>
    <source>
        <strain evidence="1 2">M.o.H.</strain>
    </source>
</reference>
<accession>A0A2A2H8W1</accession>
<gene>
    <name evidence="1" type="ORF">ASJ80_08255</name>
</gene>
<evidence type="ECO:0000313" key="1">
    <source>
        <dbReference type="EMBL" id="PAV05714.1"/>
    </source>
</evidence>